<evidence type="ECO:0000313" key="2">
    <source>
        <dbReference type="Proteomes" id="UP001283361"/>
    </source>
</evidence>
<dbReference type="Proteomes" id="UP001283361">
    <property type="component" value="Unassembled WGS sequence"/>
</dbReference>
<dbReference type="EMBL" id="JAWDGP010002732">
    <property type="protein sequence ID" value="KAK3780363.1"/>
    <property type="molecule type" value="Genomic_DNA"/>
</dbReference>
<dbReference type="AlphaFoldDB" id="A0AAE1A3Q1"/>
<dbReference type="PANTHER" id="PTHR45913">
    <property type="entry name" value="EPM2A-INTERACTING PROTEIN 1"/>
    <property type="match status" value="1"/>
</dbReference>
<evidence type="ECO:0000313" key="1">
    <source>
        <dbReference type="EMBL" id="KAK3780363.1"/>
    </source>
</evidence>
<gene>
    <name evidence="1" type="ORF">RRG08_061984</name>
</gene>
<comment type="caution">
    <text evidence="1">The sequence shown here is derived from an EMBL/GenBank/DDBJ whole genome shotgun (WGS) entry which is preliminary data.</text>
</comment>
<proteinExistence type="predicted"/>
<dbReference type="PANTHER" id="PTHR45913:SF19">
    <property type="entry name" value="LOW QUALITY PROTEIN: ZINC FINGER BED DOMAIN-CONTAINING PROTEIN 5-LIKE"/>
    <property type="match status" value="1"/>
</dbReference>
<organism evidence="1 2">
    <name type="scientific">Elysia crispata</name>
    <name type="common">lettuce slug</name>
    <dbReference type="NCBI Taxonomy" id="231223"/>
    <lineage>
        <taxon>Eukaryota</taxon>
        <taxon>Metazoa</taxon>
        <taxon>Spiralia</taxon>
        <taxon>Lophotrochozoa</taxon>
        <taxon>Mollusca</taxon>
        <taxon>Gastropoda</taxon>
        <taxon>Heterobranchia</taxon>
        <taxon>Euthyneura</taxon>
        <taxon>Panpulmonata</taxon>
        <taxon>Sacoglossa</taxon>
        <taxon>Placobranchoidea</taxon>
        <taxon>Plakobranchidae</taxon>
        <taxon>Elysia</taxon>
    </lineage>
</organism>
<protein>
    <submittedName>
        <fullName evidence="1">Uncharacterized protein</fullName>
    </submittedName>
</protein>
<accession>A0AAE1A3Q1</accession>
<reference evidence="1" key="1">
    <citation type="journal article" date="2023" name="G3 (Bethesda)">
        <title>A reference genome for the long-term kleptoplast-retaining sea slug Elysia crispata morphotype clarki.</title>
        <authorList>
            <person name="Eastman K.E."/>
            <person name="Pendleton A.L."/>
            <person name="Shaikh M.A."/>
            <person name="Suttiyut T."/>
            <person name="Ogas R."/>
            <person name="Tomko P."/>
            <person name="Gavelis G."/>
            <person name="Widhalm J.R."/>
            <person name="Wisecaver J.H."/>
        </authorList>
    </citation>
    <scope>NUCLEOTIDE SEQUENCE</scope>
    <source>
        <strain evidence="1">ECLA1</strain>
    </source>
</reference>
<name>A0AAE1A3Q1_9GAST</name>
<sequence length="116" mass="12791">MKCSHSAINGKILISAGLCETIIKHLKSLEEKMSFYFPLASTECLGWVRDPFSSAPAVGKDITLKEQEELTELRQDRGLKLSFADLLLDSFCLASAKEFPMLANKAILTLLPLSTT</sequence>
<keyword evidence="2" id="KW-1185">Reference proteome</keyword>